<dbReference type="Pfam" id="PF15919">
    <property type="entry name" value="HicB_lk_antitox"/>
    <property type="match status" value="1"/>
</dbReference>
<dbReference type="EMBL" id="AQFT01000120">
    <property type="protein sequence ID" value="EMZ22591.1"/>
    <property type="molecule type" value="Genomic_DNA"/>
</dbReference>
<dbReference type="InterPro" id="IPR031807">
    <property type="entry name" value="HicB-like"/>
</dbReference>
<reference evidence="2 3" key="1">
    <citation type="journal article" date="2014" name="Genome Announc.">
        <title>Draft genome sequences of the altered schaedler flora, a defined bacterial community from gnotobiotic mice.</title>
        <authorList>
            <person name="Wannemuehler M.J."/>
            <person name="Overstreet A.M."/>
            <person name="Ward D.V."/>
            <person name="Phillips G.J."/>
        </authorList>
    </citation>
    <scope>NUCLEOTIDE SEQUENCE [LARGE SCALE GENOMIC DNA]</scope>
    <source>
        <strain evidence="2 3">ASF492</strain>
    </source>
</reference>
<dbReference type="PATRIC" id="fig|1235802.3.peg.4202"/>
<dbReference type="Proteomes" id="UP000012589">
    <property type="component" value="Unassembled WGS sequence"/>
</dbReference>
<organism evidence="2 3">
    <name type="scientific">Eubacterium plexicaudatum ASF492</name>
    <dbReference type="NCBI Taxonomy" id="1235802"/>
    <lineage>
        <taxon>Bacteria</taxon>
        <taxon>Bacillati</taxon>
        <taxon>Bacillota</taxon>
        <taxon>Clostridia</taxon>
        <taxon>Eubacteriales</taxon>
        <taxon>Eubacteriaceae</taxon>
        <taxon>Eubacterium</taxon>
    </lineage>
</organism>
<dbReference type="Gene3D" id="3.30.160.250">
    <property type="match status" value="1"/>
</dbReference>
<evidence type="ECO:0000259" key="1">
    <source>
        <dbReference type="Pfam" id="PF15919"/>
    </source>
</evidence>
<evidence type="ECO:0000313" key="2">
    <source>
        <dbReference type="EMBL" id="EMZ22591.1"/>
    </source>
</evidence>
<dbReference type="InterPro" id="IPR035069">
    <property type="entry name" value="TTHA1013/TTHA0281-like"/>
</dbReference>
<keyword evidence="3" id="KW-1185">Reference proteome</keyword>
<feature type="domain" description="HicB-like antitoxin of toxin-antitoxin system" evidence="1">
    <location>
        <begin position="6"/>
        <end position="110"/>
    </location>
</feature>
<comment type="caution">
    <text evidence="2">The sequence shown here is derived from an EMBL/GenBank/DDBJ whole genome shotgun (WGS) entry which is preliminary data.</text>
</comment>
<sequence>MLSMTYLAVLEPGEDGSYGISFPDLPGCFSYGENLAHAGQMALEAASLHVYGPEQDGDEIPTLSLSLPKDEIEGMVVMPVTIHPDLYRAKRDNERIKTNITLPAWLKRIAEEQKVNYSRLLETALIDYLQIPTSVRQ</sequence>
<accession>N2A312</accession>
<gene>
    <name evidence="2" type="ORF">C823_03972</name>
</gene>
<dbReference type="HOGENOM" id="CLU_114047_0_2_9"/>
<dbReference type="SUPFAM" id="SSF143100">
    <property type="entry name" value="TTHA1013/TTHA0281-like"/>
    <property type="match status" value="1"/>
</dbReference>
<name>N2A312_9FIRM</name>
<dbReference type="eggNOG" id="COG1598">
    <property type="taxonomic scope" value="Bacteria"/>
</dbReference>
<evidence type="ECO:0000313" key="3">
    <source>
        <dbReference type="Proteomes" id="UP000012589"/>
    </source>
</evidence>
<protein>
    <recommendedName>
        <fullName evidence="1">HicB-like antitoxin of toxin-antitoxin system domain-containing protein</fullName>
    </recommendedName>
</protein>
<dbReference type="AlphaFoldDB" id="N2A312"/>
<dbReference type="OrthoDB" id="5419659at2"/>
<dbReference type="STRING" id="1235802.C823_03972"/>
<proteinExistence type="predicted"/>